<dbReference type="GO" id="GO:0045490">
    <property type="term" value="P:pectin catabolic process"/>
    <property type="evidence" value="ECO:0007669"/>
    <property type="project" value="TreeGrafter"/>
</dbReference>
<accession>U1RCU7</accession>
<keyword evidence="4" id="KW-0732">Signal</keyword>
<feature type="transmembrane region" description="Helical" evidence="6">
    <location>
        <begin position="749"/>
        <end position="768"/>
    </location>
</feature>
<dbReference type="Gene3D" id="3.20.20.80">
    <property type="entry name" value="Glycosidases"/>
    <property type="match status" value="1"/>
</dbReference>
<dbReference type="AlphaFoldDB" id="U1RCU7"/>
<dbReference type="PANTHER" id="PTHR34983">
    <property type="entry name" value="ARABINOGALACTAN ENDO-BETA-1,4-GALACTANASE A"/>
    <property type="match status" value="1"/>
</dbReference>
<feature type="chain" id="PRO_5005147412" description="Arabinogalactan endo-beta-1,4-galactanase" evidence="4">
    <location>
        <begin position="36"/>
        <end position="774"/>
    </location>
</feature>
<dbReference type="Proteomes" id="UP000016519">
    <property type="component" value="Unassembled WGS sequence"/>
</dbReference>
<feature type="signal peptide" evidence="4">
    <location>
        <begin position="1"/>
        <end position="35"/>
    </location>
</feature>
<keyword evidence="6" id="KW-1133">Transmembrane helix</keyword>
<evidence type="ECO:0000256" key="5">
    <source>
        <dbReference type="SAM" id="MobiDB-lite"/>
    </source>
</evidence>
<dbReference type="PANTHER" id="PTHR34983:SF2">
    <property type="entry name" value="ENDO-BETA-1,4-GALACTANASE"/>
    <property type="match status" value="1"/>
</dbReference>
<evidence type="ECO:0000256" key="3">
    <source>
        <dbReference type="ARBA" id="ARBA00023295"/>
    </source>
</evidence>
<reference evidence="7 8" key="1">
    <citation type="submission" date="2013-08" db="EMBL/GenBank/DDBJ databases">
        <authorList>
            <person name="Weinstock G."/>
            <person name="Sodergren E."/>
            <person name="Wylie T."/>
            <person name="Fulton L."/>
            <person name="Fulton R."/>
            <person name="Fronick C."/>
            <person name="O'Laughlin M."/>
            <person name="Godfrey J."/>
            <person name="Miner T."/>
            <person name="Herter B."/>
            <person name="Appelbaum E."/>
            <person name="Cordes M."/>
            <person name="Lek S."/>
            <person name="Wollam A."/>
            <person name="Pepin K.H."/>
            <person name="Palsikar V.B."/>
            <person name="Mitreva M."/>
            <person name="Wilson R.K."/>
        </authorList>
    </citation>
    <scope>NUCLEOTIDE SEQUENCE [LARGE SCALE GENOMIC DNA]</scope>
    <source>
        <strain evidence="7 8">F0580</strain>
    </source>
</reference>
<dbReference type="PATRIC" id="fig|1321816.3.peg.384"/>
<keyword evidence="6" id="KW-0472">Membrane</keyword>
<dbReference type="Gene3D" id="2.60.120.260">
    <property type="entry name" value="Galactose-binding domain-like"/>
    <property type="match status" value="1"/>
</dbReference>
<keyword evidence="6" id="KW-0812">Transmembrane</keyword>
<gene>
    <name evidence="7" type="ORF">HMPREF9244_00447</name>
</gene>
<evidence type="ECO:0000256" key="4">
    <source>
        <dbReference type="RuleBase" id="RU361192"/>
    </source>
</evidence>
<dbReference type="Gene3D" id="1.20.1270.90">
    <property type="entry name" value="AF1782-like"/>
    <property type="match status" value="1"/>
</dbReference>
<dbReference type="InterPro" id="IPR017853">
    <property type="entry name" value="GH"/>
</dbReference>
<keyword evidence="3 4" id="KW-0326">Glycosidase</keyword>
<comment type="catalytic activity">
    <reaction evidence="4">
        <text>The enzyme specifically hydrolyzes (1-&gt;4)-beta-D-galactosidic linkages in type I arabinogalactans.</text>
        <dbReference type="EC" id="3.2.1.89"/>
    </reaction>
</comment>
<keyword evidence="2 4" id="KW-0378">Hydrolase</keyword>
<evidence type="ECO:0000313" key="7">
    <source>
        <dbReference type="EMBL" id="ERH31414.1"/>
    </source>
</evidence>
<evidence type="ECO:0000256" key="6">
    <source>
        <dbReference type="SAM" id="Phobius"/>
    </source>
</evidence>
<evidence type="ECO:0000313" key="8">
    <source>
        <dbReference type="Proteomes" id="UP000016519"/>
    </source>
</evidence>
<dbReference type="HOGENOM" id="CLU_011259_1_1_11"/>
<dbReference type="EMBL" id="AWSI01000013">
    <property type="protein sequence ID" value="ERH31414.1"/>
    <property type="molecule type" value="Genomic_DNA"/>
</dbReference>
<dbReference type="InterPro" id="IPR011683">
    <property type="entry name" value="Glyco_hydro_53"/>
</dbReference>
<comment type="caution">
    <text evidence="7">The sequence shown here is derived from an EMBL/GenBank/DDBJ whole genome shotgun (WGS) entry which is preliminary data.</text>
</comment>
<dbReference type="RefSeq" id="WP_021617591.1">
    <property type="nucleotide sequence ID" value="NZ_KE952643.1"/>
</dbReference>
<sequence>MTKQTTHTCGRRLVGLALACAFSFAGLSAAVTAYAAPNESTAVQADINVEKIEGLSNDFIKGADVSTAVALEDAGIQFRNAQGKVDDIFNILKEGGTNYVRVRVWNNPADKQGNMYGAGKTDVDMAVRVGKRATAVGMKVLVDFHYSDFWADPSKYKAPKAWDGMSLEEKSAALSDFTQSSLRKFVDAGVNVGMVQVGNEINGGTAGEKSGSAAYFALLKAGSAAVRKVLPNALVAIHYANPEKGLVRWAKNLDANKVDYDVFGSSYYPAWHGTTQNLTKELNAIINTYGKKVMVAETSWSYTFDDPDGGNMIKNTQGIATPYDISVQGQADEIRDVAQTVHNLDKNAGLGLFWWEPAWLPVTPDAQHTEGNNYVWNTTGGGWATQYAAEYDPGAQNEQYGGSGVDNQAWFDDNGYVLPSLYTYAYLSTGAVSSTVTPEKPIEDEAVETEKPSEDTRNLVKNPDFAQGEESWTVNSEVPTPGDGQTGVWIGKTNNALPADGNSINFWNDTAFSGHVTQRIEGLQPGSYVLSAALYGGDSNDGTVAQLIASTSVKPDYAQNFSFEGWQKASQRQLAIDVGQDGTATVGFRIDSKNGKEWGSVNAFRLVSTADATQPEEPAETEAKPEPVGPCAHAIDKTALTAALEKAKTVDTSLYEKAGVDILSLVRAHAQRVLDYKDSAGRDATQASVDVATRLLMNAVNALVALPSEEEPKQETSTDKENAQIVSFATPQSSQATKARFAATGSSVVATWVLAFGLVLTSAGAFSFRKITLK</sequence>
<dbReference type="STRING" id="419015.HMPREF3214_01439"/>
<organism evidence="7 8">
    <name type="scientific">Alloscardovia omnicolens F0580</name>
    <dbReference type="NCBI Taxonomy" id="1321816"/>
    <lineage>
        <taxon>Bacteria</taxon>
        <taxon>Bacillati</taxon>
        <taxon>Actinomycetota</taxon>
        <taxon>Actinomycetes</taxon>
        <taxon>Bifidobacteriales</taxon>
        <taxon>Bifidobacteriaceae</taxon>
        <taxon>Alloscardovia</taxon>
    </lineage>
</organism>
<feature type="region of interest" description="Disordered" evidence="5">
    <location>
        <begin position="437"/>
        <end position="461"/>
    </location>
</feature>
<evidence type="ECO:0000256" key="1">
    <source>
        <dbReference type="ARBA" id="ARBA00010687"/>
    </source>
</evidence>
<dbReference type="EC" id="3.2.1.89" evidence="4"/>
<protein>
    <recommendedName>
        <fullName evidence="4">Arabinogalactan endo-beta-1,4-galactanase</fullName>
        <ecNumber evidence="4">3.2.1.89</ecNumber>
    </recommendedName>
</protein>
<feature type="region of interest" description="Disordered" evidence="5">
    <location>
        <begin position="611"/>
        <end position="630"/>
    </location>
</feature>
<feature type="compositionally biased region" description="Basic and acidic residues" evidence="5">
    <location>
        <begin position="440"/>
        <end position="458"/>
    </location>
</feature>
<comment type="similarity">
    <text evidence="1 4">Belongs to the glycosyl hydrolase 53 family.</text>
</comment>
<dbReference type="GO" id="GO:0015926">
    <property type="term" value="F:glucosidase activity"/>
    <property type="evidence" value="ECO:0007669"/>
    <property type="project" value="InterPro"/>
</dbReference>
<proteinExistence type="inferred from homology"/>
<dbReference type="SUPFAM" id="SSF51445">
    <property type="entry name" value="(Trans)glycosidases"/>
    <property type="match status" value="1"/>
</dbReference>
<keyword evidence="8" id="KW-1185">Reference proteome</keyword>
<name>U1RCU7_9BIFI</name>
<evidence type="ECO:0000256" key="2">
    <source>
        <dbReference type="ARBA" id="ARBA00022801"/>
    </source>
</evidence>
<dbReference type="GO" id="GO:0031218">
    <property type="term" value="F:arabinogalactan endo-1,4-beta-galactosidase activity"/>
    <property type="evidence" value="ECO:0007669"/>
    <property type="project" value="UniProtKB-EC"/>
</dbReference>
<dbReference type="Pfam" id="PF07745">
    <property type="entry name" value="Glyco_hydro_53"/>
    <property type="match status" value="1"/>
</dbReference>